<protein>
    <recommendedName>
        <fullName evidence="2">glutamine--fructose-6-phosphate transaminase (isomerizing)</fullName>
        <ecNumber evidence="2">2.6.1.16</ecNumber>
    </recommendedName>
</protein>
<dbReference type="EC" id="2.6.1.16" evidence="2"/>
<gene>
    <name evidence="7" type="ORF">PHISCL_11045</name>
</gene>
<dbReference type="GO" id="GO:0006002">
    <property type="term" value="P:fructose 6-phosphate metabolic process"/>
    <property type="evidence" value="ECO:0007669"/>
    <property type="project" value="TreeGrafter"/>
</dbReference>
<feature type="non-terminal residue" evidence="7">
    <location>
        <position position="1"/>
    </location>
</feature>
<dbReference type="Gene3D" id="3.60.20.10">
    <property type="entry name" value="Glutamine Phosphoribosylpyrophosphate, subunit 1, domain 1"/>
    <property type="match status" value="1"/>
</dbReference>
<evidence type="ECO:0000256" key="3">
    <source>
        <dbReference type="ARBA" id="ARBA00022576"/>
    </source>
</evidence>
<dbReference type="PANTHER" id="PTHR10937">
    <property type="entry name" value="GLUCOSAMINE--FRUCTOSE-6-PHOSPHATE AMINOTRANSFERASE, ISOMERIZING"/>
    <property type="match status" value="1"/>
</dbReference>
<name>A0A3A2Z0G1_9EURO</name>
<evidence type="ECO:0000256" key="4">
    <source>
        <dbReference type="ARBA" id="ARBA00022679"/>
    </source>
</evidence>
<dbReference type="GO" id="GO:0004360">
    <property type="term" value="F:glutamine-fructose-6-phosphate transaminase (isomerizing) activity"/>
    <property type="evidence" value="ECO:0007669"/>
    <property type="project" value="UniProtKB-EC"/>
</dbReference>
<dbReference type="InterPro" id="IPR029055">
    <property type="entry name" value="Ntn_hydrolases_N"/>
</dbReference>
<evidence type="ECO:0000256" key="5">
    <source>
        <dbReference type="ARBA" id="ARBA00022962"/>
    </source>
</evidence>
<evidence type="ECO:0000259" key="6">
    <source>
        <dbReference type="PROSITE" id="PS51278"/>
    </source>
</evidence>
<dbReference type="PANTHER" id="PTHR10937:SF0">
    <property type="entry name" value="GLUTAMINE--FRUCTOSE-6-PHOSPHATE TRANSAMINASE (ISOMERIZING)"/>
    <property type="match status" value="1"/>
</dbReference>
<proteinExistence type="predicted"/>
<evidence type="ECO:0000256" key="2">
    <source>
        <dbReference type="ARBA" id="ARBA00012916"/>
    </source>
</evidence>
<accession>A0A3A2Z0G1</accession>
<comment type="caution">
    <text evidence="7">The sequence shown here is derived from an EMBL/GenBank/DDBJ whole genome shotgun (WGS) entry which is preliminary data.</text>
</comment>
<dbReference type="InterPro" id="IPR017932">
    <property type="entry name" value="GATase_2_dom"/>
</dbReference>
<dbReference type="STRING" id="2070753.A0A3A2Z0G1"/>
<organism evidence="7 8">
    <name type="scientific">Aspergillus sclerotialis</name>
    <dbReference type="NCBI Taxonomy" id="2070753"/>
    <lineage>
        <taxon>Eukaryota</taxon>
        <taxon>Fungi</taxon>
        <taxon>Dikarya</taxon>
        <taxon>Ascomycota</taxon>
        <taxon>Pezizomycotina</taxon>
        <taxon>Eurotiomycetes</taxon>
        <taxon>Eurotiomycetidae</taxon>
        <taxon>Eurotiales</taxon>
        <taxon>Aspergillaceae</taxon>
        <taxon>Aspergillus</taxon>
        <taxon>Aspergillus subgen. Polypaecilum</taxon>
    </lineage>
</organism>
<reference evidence="8" key="1">
    <citation type="submission" date="2017-02" db="EMBL/GenBank/DDBJ databases">
        <authorList>
            <person name="Tafer H."/>
            <person name="Lopandic K."/>
        </authorList>
    </citation>
    <scope>NUCLEOTIDE SEQUENCE [LARGE SCALE GENOMIC DNA]</scope>
    <source>
        <strain evidence="8">CBS 366.77</strain>
    </source>
</reference>
<dbReference type="SUPFAM" id="SSF56235">
    <property type="entry name" value="N-terminal nucleophile aminohydrolases (Ntn hydrolases)"/>
    <property type="match status" value="1"/>
</dbReference>
<dbReference type="EMBL" id="MVGC01003556">
    <property type="protein sequence ID" value="RJE16618.1"/>
    <property type="molecule type" value="Genomic_DNA"/>
</dbReference>
<sequence>SDLNWEFSVVHNGIITNYKELRALLESKGFRFETETDTECIAKLAKYLFDQQPDIDFTVLAKAVVKELEGAFGLLIKS</sequence>
<dbReference type="OrthoDB" id="15235at2759"/>
<keyword evidence="5" id="KW-0315">Glutamine amidotransferase</keyword>
<dbReference type="Pfam" id="PF13537">
    <property type="entry name" value="GATase_7"/>
    <property type="match status" value="1"/>
</dbReference>
<keyword evidence="4 7" id="KW-0808">Transferase</keyword>
<dbReference type="Proteomes" id="UP000266188">
    <property type="component" value="Unassembled WGS sequence"/>
</dbReference>
<evidence type="ECO:0000313" key="8">
    <source>
        <dbReference type="Proteomes" id="UP000266188"/>
    </source>
</evidence>
<dbReference type="PROSITE" id="PS51278">
    <property type="entry name" value="GATASE_TYPE_2"/>
    <property type="match status" value="1"/>
</dbReference>
<evidence type="ECO:0000256" key="1">
    <source>
        <dbReference type="ARBA" id="ARBA00001031"/>
    </source>
</evidence>
<dbReference type="AlphaFoldDB" id="A0A3A2Z0G1"/>
<keyword evidence="8" id="KW-1185">Reference proteome</keyword>
<keyword evidence="3 7" id="KW-0032">Aminotransferase</keyword>
<dbReference type="GO" id="GO:0006047">
    <property type="term" value="P:UDP-N-acetylglucosamine metabolic process"/>
    <property type="evidence" value="ECO:0007669"/>
    <property type="project" value="TreeGrafter"/>
</dbReference>
<dbReference type="GO" id="GO:0006487">
    <property type="term" value="P:protein N-linked glycosylation"/>
    <property type="evidence" value="ECO:0007669"/>
    <property type="project" value="TreeGrafter"/>
</dbReference>
<evidence type="ECO:0000313" key="7">
    <source>
        <dbReference type="EMBL" id="RJE16618.1"/>
    </source>
</evidence>
<feature type="non-terminal residue" evidence="7">
    <location>
        <position position="78"/>
    </location>
</feature>
<comment type="catalytic activity">
    <reaction evidence="1">
        <text>D-fructose 6-phosphate + L-glutamine = D-glucosamine 6-phosphate + L-glutamate</text>
        <dbReference type="Rhea" id="RHEA:13237"/>
        <dbReference type="ChEBI" id="CHEBI:29985"/>
        <dbReference type="ChEBI" id="CHEBI:58359"/>
        <dbReference type="ChEBI" id="CHEBI:58725"/>
        <dbReference type="ChEBI" id="CHEBI:61527"/>
        <dbReference type="EC" id="2.6.1.16"/>
    </reaction>
</comment>
<feature type="domain" description="Glutamine amidotransferase type-2" evidence="6">
    <location>
        <begin position="1"/>
        <end position="78"/>
    </location>
</feature>